<accession>A0A0F9QL63</accession>
<sequence length="83" mass="9372">MGVDVTEDDLEAALIAAKLKHVIDLLRMDIKGLRADMNHRDELYGFRVVELEKAREDHEDRIREATKGVTQFKVWSGFSTGGG</sequence>
<organism evidence="1">
    <name type="scientific">marine sediment metagenome</name>
    <dbReference type="NCBI Taxonomy" id="412755"/>
    <lineage>
        <taxon>unclassified sequences</taxon>
        <taxon>metagenomes</taxon>
        <taxon>ecological metagenomes</taxon>
    </lineage>
</organism>
<evidence type="ECO:0000313" key="1">
    <source>
        <dbReference type="EMBL" id="KKN43199.1"/>
    </source>
</evidence>
<proteinExistence type="predicted"/>
<gene>
    <name evidence="1" type="ORF">LCGC14_0705800</name>
</gene>
<feature type="non-terminal residue" evidence="1">
    <location>
        <position position="83"/>
    </location>
</feature>
<name>A0A0F9QL63_9ZZZZ</name>
<dbReference type="EMBL" id="LAZR01001528">
    <property type="protein sequence ID" value="KKN43199.1"/>
    <property type="molecule type" value="Genomic_DNA"/>
</dbReference>
<protein>
    <submittedName>
        <fullName evidence="1">Uncharacterized protein</fullName>
    </submittedName>
</protein>
<dbReference type="AlphaFoldDB" id="A0A0F9QL63"/>
<comment type="caution">
    <text evidence="1">The sequence shown here is derived from an EMBL/GenBank/DDBJ whole genome shotgun (WGS) entry which is preliminary data.</text>
</comment>
<reference evidence="1" key="1">
    <citation type="journal article" date="2015" name="Nature">
        <title>Complex archaea that bridge the gap between prokaryotes and eukaryotes.</title>
        <authorList>
            <person name="Spang A."/>
            <person name="Saw J.H."/>
            <person name="Jorgensen S.L."/>
            <person name="Zaremba-Niedzwiedzka K."/>
            <person name="Martijn J."/>
            <person name="Lind A.E."/>
            <person name="van Eijk R."/>
            <person name="Schleper C."/>
            <person name="Guy L."/>
            <person name="Ettema T.J."/>
        </authorList>
    </citation>
    <scope>NUCLEOTIDE SEQUENCE</scope>
</reference>